<comment type="caution">
    <text evidence="1">The sequence shown here is derived from an EMBL/GenBank/DDBJ whole genome shotgun (WGS) entry which is preliminary data.</text>
</comment>
<protein>
    <submittedName>
        <fullName evidence="1">Uncharacterized protein</fullName>
    </submittedName>
</protein>
<name>A0AAW1EQW5_ZOAVI</name>
<evidence type="ECO:0000313" key="2">
    <source>
        <dbReference type="Proteomes" id="UP001488805"/>
    </source>
</evidence>
<accession>A0AAW1EQW5</accession>
<dbReference type="AlphaFoldDB" id="A0AAW1EQW5"/>
<gene>
    <name evidence="1" type="ORF">VZT92_017058</name>
</gene>
<dbReference type="Proteomes" id="UP001488805">
    <property type="component" value="Unassembled WGS sequence"/>
</dbReference>
<dbReference type="EMBL" id="JBCEZU010000145">
    <property type="protein sequence ID" value="KAK9524687.1"/>
    <property type="molecule type" value="Genomic_DNA"/>
</dbReference>
<proteinExistence type="predicted"/>
<keyword evidence="2" id="KW-1185">Reference proteome</keyword>
<sequence>MLVVEPDAVVVEPMAAVAGIREDPVEPKEVVLGISAEVVAPMVVDAESLFVMAVPMGSGAAAALVLEVDPRLVAFAADLAAHASVPRVAEPVDETVVALEAESRMAEFEASKYLWGVEAVLGSEKVVVSSKVAVVGTDYEVVPGTALELDGKNW</sequence>
<evidence type="ECO:0000313" key="1">
    <source>
        <dbReference type="EMBL" id="KAK9524687.1"/>
    </source>
</evidence>
<organism evidence="1 2">
    <name type="scientific">Zoarces viviparus</name>
    <name type="common">Viviparous eelpout</name>
    <name type="synonym">Blennius viviparus</name>
    <dbReference type="NCBI Taxonomy" id="48416"/>
    <lineage>
        <taxon>Eukaryota</taxon>
        <taxon>Metazoa</taxon>
        <taxon>Chordata</taxon>
        <taxon>Craniata</taxon>
        <taxon>Vertebrata</taxon>
        <taxon>Euteleostomi</taxon>
        <taxon>Actinopterygii</taxon>
        <taxon>Neopterygii</taxon>
        <taxon>Teleostei</taxon>
        <taxon>Neoteleostei</taxon>
        <taxon>Acanthomorphata</taxon>
        <taxon>Eupercaria</taxon>
        <taxon>Perciformes</taxon>
        <taxon>Cottioidei</taxon>
        <taxon>Zoarcales</taxon>
        <taxon>Zoarcidae</taxon>
        <taxon>Zoarcinae</taxon>
        <taxon>Zoarces</taxon>
    </lineage>
</organism>
<reference evidence="1 2" key="1">
    <citation type="journal article" date="2024" name="Genome Biol. Evol.">
        <title>Chromosome-level genome assembly of the viviparous eelpout Zoarces viviparus.</title>
        <authorList>
            <person name="Fuhrmann N."/>
            <person name="Brasseur M.V."/>
            <person name="Bakowski C.E."/>
            <person name="Podsiadlowski L."/>
            <person name="Prost S."/>
            <person name="Krehenwinkel H."/>
            <person name="Mayer C."/>
        </authorList>
    </citation>
    <scope>NUCLEOTIDE SEQUENCE [LARGE SCALE GENOMIC DNA]</scope>
    <source>
        <strain evidence="1">NO-MEL_2022_Ind0_liver</strain>
    </source>
</reference>